<gene>
    <name evidence="2" type="ORF">Daura_06030</name>
</gene>
<reference evidence="2" key="1">
    <citation type="submission" date="2021-04" db="EMBL/GenBank/DDBJ databases">
        <title>Dactylosporangium aurantiacum NRRL B-8018 full assembly.</title>
        <authorList>
            <person name="Hartkoorn R.C."/>
            <person name="Beaudoing E."/>
            <person name="Hot D."/>
        </authorList>
    </citation>
    <scope>NUCLEOTIDE SEQUENCE</scope>
    <source>
        <strain evidence="2">NRRL B-8018</strain>
    </source>
</reference>
<sequence length="156" mass="16688">MSPDVLTALAMTGASTIVAAMATNAWQSTRDGVARLFRRPGHDPRVVEAQLEGDASVVAQDEDVDGARQDLVGPWRRRLAALLREHPEAEPELRALVEEIRRQLPAAEQRWLQINTVSGSGTLFATQGGNVIVHGAGPDQARPPAPRSSAADGDPE</sequence>
<dbReference type="RefSeq" id="WP_156089406.1">
    <property type="nucleotide sequence ID" value="NZ_CP073767.1"/>
</dbReference>
<feature type="compositionally biased region" description="Low complexity" evidence="1">
    <location>
        <begin position="147"/>
        <end position="156"/>
    </location>
</feature>
<dbReference type="KEGG" id="daur:Daura_06030"/>
<protein>
    <submittedName>
        <fullName evidence="2">Uncharacterized protein</fullName>
    </submittedName>
</protein>
<keyword evidence="3" id="KW-1185">Reference proteome</keyword>
<dbReference type="AlphaFoldDB" id="A0A9Q9ILZ0"/>
<proteinExistence type="predicted"/>
<feature type="region of interest" description="Disordered" evidence="1">
    <location>
        <begin position="133"/>
        <end position="156"/>
    </location>
</feature>
<name>A0A9Q9ILZ0_9ACTN</name>
<accession>A0A9Q9ILZ0</accession>
<dbReference type="OrthoDB" id="3542391at2"/>
<evidence type="ECO:0000313" key="3">
    <source>
        <dbReference type="Proteomes" id="UP001058003"/>
    </source>
</evidence>
<evidence type="ECO:0000313" key="2">
    <source>
        <dbReference type="EMBL" id="UWZ55759.1"/>
    </source>
</evidence>
<organism evidence="2 3">
    <name type="scientific">Dactylosporangium aurantiacum</name>
    <dbReference type="NCBI Taxonomy" id="35754"/>
    <lineage>
        <taxon>Bacteria</taxon>
        <taxon>Bacillati</taxon>
        <taxon>Actinomycetota</taxon>
        <taxon>Actinomycetes</taxon>
        <taxon>Micromonosporales</taxon>
        <taxon>Micromonosporaceae</taxon>
        <taxon>Dactylosporangium</taxon>
    </lineage>
</organism>
<dbReference type="Proteomes" id="UP001058003">
    <property type="component" value="Chromosome"/>
</dbReference>
<evidence type="ECO:0000256" key="1">
    <source>
        <dbReference type="SAM" id="MobiDB-lite"/>
    </source>
</evidence>
<dbReference type="EMBL" id="CP073767">
    <property type="protein sequence ID" value="UWZ55759.1"/>
    <property type="molecule type" value="Genomic_DNA"/>
</dbReference>